<evidence type="ECO:0000313" key="2">
    <source>
        <dbReference type="EMBL" id="OMJ25517.1"/>
    </source>
</evidence>
<feature type="compositionally biased region" description="Polar residues" evidence="1">
    <location>
        <begin position="1"/>
        <end position="17"/>
    </location>
</feature>
<dbReference type="Proteomes" id="UP000187429">
    <property type="component" value="Unassembled WGS sequence"/>
</dbReference>
<accession>A0A1R1YF25</accession>
<feature type="region of interest" description="Disordered" evidence="1">
    <location>
        <begin position="1"/>
        <end position="26"/>
    </location>
</feature>
<name>A0A1R1YF25_9FUNG</name>
<protein>
    <submittedName>
        <fullName evidence="2">Uncharacterized protein</fullName>
    </submittedName>
</protein>
<comment type="caution">
    <text evidence="2">The sequence shown here is derived from an EMBL/GenBank/DDBJ whole genome shotgun (WGS) entry which is preliminary data.</text>
</comment>
<dbReference type="AlphaFoldDB" id="A0A1R1YF25"/>
<keyword evidence="3" id="KW-1185">Reference proteome</keyword>
<proteinExistence type="predicted"/>
<evidence type="ECO:0000313" key="3">
    <source>
        <dbReference type="Proteomes" id="UP000187429"/>
    </source>
</evidence>
<sequence length="434" mass="49005">MENNLNHATNQDATTSEGGKKQSHSEEFNDIIRLAPNTVNKSLANINRLNSDNIQENIDGLSQSSENNGPLKDENGLNSAKTFIVIKGDNLLNHEESNYNYTNKDSNNCVANSNQKKILISETDLKITESDLNTSKEYNNNALNIQIPDIQCDPSKFSTINYQNENVIAGSQLKKHVLFNPSDPKENYKEALNCSNIEIFNHIKVSDSTSFDPDLNLNTKKIITDIDQSSETYFKKSCSLPSNPQRNVVKSKAGLKLPASGKKKLIIKNLHKNQKTLLDFFSKILIVNYSSFINKDKTISIPNEMYSTQNSVELNSSDFLDDDFSFVSENRNDFTNLKENVKQRYIHAFPVPISNHISYVPTIFENTNARKPDNMINPDDLINTDSAEFPKLGLGLNIVKFDSEYPDNNTDSLIKTRKSDNRLRTYLSPSPKVF</sequence>
<dbReference type="EMBL" id="LSSM01001627">
    <property type="protein sequence ID" value="OMJ25517.1"/>
    <property type="molecule type" value="Genomic_DNA"/>
</dbReference>
<reference evidence="3" key="1">
    <citation type="submission" date="2017-01" db="EMBL/GenBank/DDBJ databases">
        <authorList>
            <person name="Wang Y."/>
            <person name="White M."/>
            <person name="Kvist S."/>
            <person name="Moncalvo J.-M."/>
        </authorList>
    </citation>
    <scope>NUCLEOTIDE SEQUENCE [LARGE SCALE GENOMIC DNA]</scope>
    <source>
        <strain evidence="3">ID-206-W2</strain>
    </source>
</reference>
<evidence type="ECO:0000256" key="1">
    <source>
        <dbReference type="SAM" id="MobiDB-lite"/>
    </source>
</evidence>
<organism evidence="2 3">
    <name type="scientific">Smittium culicis</name>
    <dbReference type="NCBI Taxonomy" id="133412"/>
    <lineage>
        <taxon>Eukaryota</taxon>
        <taxon>Fungi</taxon>
        <taxon>Fungi incertae sedis</taxon>
        <taxon>Zoopagomycota</taxon>
        <taxon>Kickxellomycotina</taxon>
        <taxon>Harpellomycetes</taxon>
        <taxon>Harpellales</taxon>
        <taxon>Legeriomycetaceae</taxon>
        <taxon>Smittium</taxon>
    </lineage>
</organism>
<gene>
    <name evidence="2" type="ORF">AYI69_g4262</name>
</gene>